<gene>
    <name evidence="1" type="ORF">SCWH03_06340</name>
</gene>
<evidence type="ECO:0000313" key="1">
    <source>
        <dbReference type="EMBL" id="GFH34420.1"/>
    </source>
</evidence>
<keyword evidence="2" id="KW-1185">Reference proteome</keyword>
<name>A0A6A0AN62_9ACTN</name>
<dbReference type="AlphaFoldDB" id="A0A6A0AN62"/>
<evidence type="ECO:0000313" key="2">
    <source>
        <dbReference type="Proteomes" id="UP000484988"/>
    </source>
</evidence>
<proteinExistence type="predicted"/>
<dbReference type="EMBL" id="BLLG01000001">
    <property type="protein sequence ID" value="GFH34420.1"/>
    <property type="molecule type" value="Genomic_DNA"/>
</dbReference>
<reference evidence="1 2" key="1">
    <citation type="submission" date="2020-02" db="EMBL/GenBank/DDBJ databases">
        <title>Whole Genome Shotgun Sequence of Streptomyces sp. strain CWH03.</title>
        <authorList>
            <person name="Dohra H."/>
            <person name="Kodani S."/>
            <person name="Yamamura H."/>
        </authorList>
    </citation>
    <scope>NUCLEOTIDE SEQUENCE [LARGE SCALE GENOMIC DNA]</scope>
    <source>
        <strain evidence="1 2">CWH03</strain>
    </source>
</reference>
<comment type="caution">
    <text evidence="1">The sequence shown here is derived from an EMBL/GenBank/DDBJ whole genome shotgun (WGS) entry which is preliminary data.</text>
</comment>
<accession>A0A6A0AN62</accession>
<protein>
    <submittedName>
        <fullName evidence="1">Uncharacterized protein</fullName>
    </submittedName>
</protein>
<dbReference type="RefSeq" id="WP_109293294.1">
    <property type="nucleotide sequence ID" value="NZ_BLLG01000001.1"/>
</dbReference>
<organism evidence="1 2">
    <name type="scientific">Streptomyces pacificus</name>
    <dbReference type="NCBI Taxonomy" id="2705029"/>
    <lineage>
        <taxon>Bacteria</taxon>
        <taxon>Bacillati</taxon>
        <taxon>Actinomycetota</taxon>
        <taxon>Actinomycetes</taxon>
        <taxon>Kitasatosporales</taxon>
        <taxon>Streptomycetaceae</taxon>
        <taxon>Streptomyces</taxon>
    </lineage>
</organism>
<dbReference type="Proteomes" id="UP000484988">
    <property type="component" value="Unassembled WGS sequence"/>
</dbReference>
<sequence>MTTHTLTINGEKVAITRESVLVAAADARPNVRPHRHGVLIGSVLWAPKDLLRTVIGNDDLGNVDSPRAMKAFNILGFQTFTETVYTADGLPFVHPDNQLRTQEGARP</sequence>